<dbReference type="Proteomes" id="UP001605036">
    <property type="component" value="Unassembled WGS sequence"/>
</dbReference>
<reference evidence="1 2" key="1">
    <citation type="submission" date="2024-09" db="EMBL/GenBank/DDBJ databases">
        <title>Chromosome-scale assembly of Riccia fluitans.</title>
        <authorList>
            <person name="Paukszto L."/>
            <person name="Sawicki J."/>
            <person name="Karawczyk K."/>
            <person name="Piernik-Szablinska J."/>
            <person name="Szczecinska M."/>
            <person name="Mazdziarz M."/>
        </authorList>
    </citation>
    <scope>NUCLEOTIDE SEQUENCE [LARGE SCALE GENOMIC DNA]</scope>
    <source>
        <strain evidence="1">Rf_01</strain>
        <tissue evidence="1">Aerial parts of the thallus</tissue>
    </source>
</reference>
<accession>A0ABD1ZL51</accession>
<dbReference type="EMBL" id="JBHFFA010000001">
    <property type="protein sequence ID" value="KAL2651802.1"/>
    <property type="molecule type" value="Genomic_DNA"/>
</dbReference>
<evidence type="ECO:0000313" key="2">
    <source>
        <dbReference type="Proteomes" id="UP001605036"/>
    </source>
</evidence>
<dbReference type="AlphaFoldDB" id="A0ABD1ZL51"/>
<sequence length="164" mass="19013">MDVEEEDSKKRKALIQTVSYFDIKTEDEKEPTEEVTCTTCEGKASGSKPLAQKIMVDYNDWGIRLESLGHETSKLFEAFHVEVGSVTVEAMAWNMKEIFTPPPVVEVDIQPWREMVKNLIKLLTEEQKKNKEIVEQRDFYKGKMRHSEKVPEIAMWCAQQLQDS</sequence>
<proteinExistence type="predicted"/>
<evidence type="ECO:0000313" key="1">
    <source>
        <dbReference type="EMBL" id="KAL2651802.1"/>
    </source>
</evidence>
<protein>
    <submittedName>
        <fullName evidence="1">Uncharacterized protein</fullName>
    </submittedName>
</protein>
<organism evidence="1 2">
    <name type="scientific">Riccia fluitans</name>
    <dbReference type="NCBI Taxonomy" id="41844"/>
    <lineage>
        <taxon>Eukaryota</taxon>
        <taxon>Viridiplantae</taxon>
        <taxon>Streptophyta</taxon>
        <taxon>Embryophyta</taxon>
        <taxon>Marchantiophyta</taxon>
        <taxon>Marchantiopsida</taxon>
        <taxon>Marchantiidae</taxon>
        <taxon>Marchantiales</taxon>
        <taxon>Ricciaceae</taxon>
        <taxon>Riccia</taxon>
    </lineage>
</organism>
<keyword evidence="2" id="KW-1185">Reference proteome</keyword>
<name>A0ABD1ZL51_9MARC</name>
<gene>
    <name evidence="1" type="ORF">R1flu_019930</name>
</gene>
<comment type="caution">
    <text evidence="1">The sequence shown here is derived from an EMBL/GenBank/DDBJ whole genome shotgun (WGS) entry which is preliminary data.</text>
</comment>